<keyword evidence="1" id="KW-0812">Transmembrane</keyword>
<dbReference type="Pfam" id="PF07963">
    <property type="entry name" value="N_methyl"/>
    <property type="match status" value="1"/>
</dbReference>
<evidence type="ECO:0000256" key="1">
    <source>
        <dbReference type="SAM" id="Phobius"/>
    </source>
</evidence>
<keyword evidence="3" id="KW-1185">Reference proteome</keyword>
<dbReference type="EMBL" id="PDHH01000009">
    <property type="protein sequence ID" value="PSM51340.1"/>
    <property type="molecule type" value="Genomic_DNA"/>
</dbReference>
<reference evidence="3" key="1">
    <citation type="submission" date="2017-10" db="EMBL/GenBank/DDBJ databases">
        <title>Campylobacter species from seals.</title>
        <authorList>
            <person name="Gilbert M.J."/>
            <person name="Zomer A.L."/>
            <person name="Timmerman A.J."/>
            <person name="Duim B."/>
            <person name="Wagenaar J.A."/>
        </authorList>
    </citation>
    <scope>NUCLEOTIDE SEQUENCE [LARGE SCALE GENOMIC DNA]</scope>
    <source>
        <strain evidence="3">17S00004-5</strain>
    </source>
</reference>
<dbReference type="InterPro" id="IPR012902">
    <property type="entry name" value="N_methyl_site"/>
</dbReference>
<organism evidence="2 3">
    <name type="scientific">Campylobacter blaseri</name>
    <dbReference type="NCBI Taxonomy" id="2042961"/>
    <lineage>
        <taxon>Bacteria</taxon>
        <taxon>Pseudomonadati</taxon>
        <taxon>Campylobacterota</taxon>
        <taxon>Epsilonproteobacteria</taxon>
        <taxon>Campylobacterales</taxon>
        <taxon>Campylobacteraceae</taxon>
        <taxon>Campylobacter</taxon>
    </lineage>
</organism>
<comment type="caution">
    <text evidence="2">The sequence shown here is derived from an EMBL/GenBank/DDBJ whole genome shotgun (WGS) entry which is preliminary data.</text>
</comment>
<dbReference type="RefSeq" id="WP_106872832.1">
    <property type="nucleotide sequence ID" value="NZ_CP053841.1"/>
</dbReference>
<evidence type="ECO:0000313" key="2">
    <source>
        <dbReference type="EMBL" id="PSM51340.1"/>
    </source>
</evidence>
<keyword evidence="1" id="KW-0472">Membrane</keyword>
<feature type="transmembrane region" description="Helical" evidence="1">
    <location>
        <begin position="9"/>
        <end position="29"/>
    </location>
</feature>
<dbReference type="InterPro" id="IPR045584">
    <property type="entry name" value="Pilin-like"/>
</dbReference>
<accession>A0A2P8QYN4</accession>
<proteinExistence type="predicted"/>
<dbReference type="OrthoDB" id="5363195at2"/>
<gene>
    <name evidence="2" type="ORF">CQ405_08930</name>
</gene>
<protein>
    <submittedName>
        <fullName evidence="2">Uncharacterized protein</fullName>
    </submittedName>
</protein>
<name>A0A2P8QYN4_9BACT</name>
<dbReference type="SUPFAM" id="SSF54523">
    <property type="entry name" value="Pili subunits"/>
    <property type="match status" value="1"/>
</dbReference>
<dbReference type="AlphaFoldDB" id="A0A2P8QYN4"/>
<sequence>MRRNILKAFTLIELIVVIIVVGILAAIAIPKIDKNVMIEASDQVAGHLRYAQHLAMMDDKFDPTDPTWFRERWTLEFTTFGGGDIRYSIYSDLTKSGNLNSPTEVARDPQNPEKYLSAGWSGISDADKDKTNNNFNLTKKFSITNVSFGDTCNNNRNLSISFDKKGRPYLKASVGTSRNPMDRILTQDCNITLTNSAGQNAIITVYKESGFVEVISVPTN</sequence>
<dbReference type="NCBIfam" id="TIGR02532">
    <property type="entry name" value="IV_pilin_GFxxxE"/>
    <property type="match status" value="1"/>
</dbReference>
<keyword evidence="1" id="KW-1133">Transmembrane helix</keyword>
<dbReference type="Proteomes" id="UP000240535">
    <property type="component" value="Unassembled WGS sequence"/>
</dbReference>
<dbReference type="Gene3D" id="3.30.700.10">
    <property type="entry name" value="Glycoprotein, Type 4 Pilin"/>
    <property type="match status" value="1"/>
</dbReference>
<evidence type="ECO:0000313" key="3">
    <source>
        <dbReference type="Proteomes" id="UP000240535"/>
    </source>
</evidence>